<sequence length="183" mass="20369">MTEIATARLRLRNWREGDFAPFAALNADPEVMRHFPARLDRAESDDLAVEIRRRIARQGWGFWAVEVAAPEEPVSGFIGFVGLNRPGFEAHFTPCIEIGWRLGRAAWGRGYATEAARAALDFAFHDLGEPEVVAFTAAGNDRSRAVMERLGMSRDPADDFDHPAVSEGSPLRRHVLYRLPAPA</sequence>
<reference evidence="3" key="1">
    <citation type="journal article" date="2019" name="Int. J. Syst. Evol. Microbiol.">
        <title>The Global Catalogue of Microorganisms (GCM) 10K type strain sequencing project: providing services to taxonomists for standard genome sequencing and annotation.</title>
        <authorList>
            <consortium name="The Broad Institute Genomics Platform"/>
            <consortium name="The Broad Institute Genome Sequencing Center for Infectious Disease"/>
            <person name="Wu L."/>
            <person name="Ma J."/>
        </authorList>
    </citation>
    <scope>NUCLEOTIDE SEQUENCE [LARGE SCALE GENOMIC DNA]</scope>
    <source>
        <strain evidence="3">KCTC 42964</strain>
    </source>
</reference>
<organism evidence="2 3">
    <name type="scientific">Marinibaculum pumilum</name>
    <dbReference type="NCBI Taxonomy" id="1766165"/>
    <lineage>
        <taxon>Bacteria</taxon>
        <taxon>Pseudomonadati</taxon>
        <taxon>Pseudomonadota</taxon>
        <taxon>Alphaproteobacteria</taxon>
        <taxon>Rhodospirillales</taxon>
        <taxon>Rhodospirillaceae</taxon>
        <taxon>Marinibaculum</taxon>
    </lineage>
</organism>
<name>A0ABV7L566_9PROT</name>
<keyword evidence="2" id="KW-0808">Transferase</keyword>
<dbReference type="PANTHER" id="PTHR43792:SF1">
    <property type="entry name" value="N-ACETYLTRANSFERASE DOMAIN-CONTAINING PROTEIN"/>
    <property type="match status" value="1"/>
</dbReference>
<dbReference type="EMBL" id="JBHRTR010000034">
    <property type="protein sequence ID" value="MFC3229569.1"/>
    <property type="molecule type" value="Genomic_DNA"/>
</dbReference>
<evidence type="ECO:0000259" key="1">
    <source>
        <dbReference type="PROSITE" id="PS51186"/>
    </source>
</evidence>
<evidence type="ECO:0000313" key="3">
    <source>
        <dbReference type="Proteomes" id="UP001595528"/>
    </source>
</evidence>
<comment type="caution">
    <text evidence="2">The sequence shown here is derived from an EMBL/GenBank/DDBJ whole genome shotgun (WGS) entry which is preliminary data.</text>
</comment>
<keyword evidence="3" id="KW-1185">Reference proteome</keyword>
<dbReference type="GO" id="GO:0016746">
    <property type="term" value="F:acyltransferase activity"/>
    <property type="evidence" value="ECO:0007669"/>
    <property type="project" value="UniProtKB-KW"/>
</dbReference>
<dbReference type="PANTHER" id="PTHR43792">
    <property type="entry name" value="GNAT FAMILY, PUTATIVE (AFU_ORTHOLOGUE AFUA_3G00765)-RELATED-RELATED"/>
    <property type="match status" value="1"/>
</dbReference>
<accession>A0ABV7L566</accession>
<evidence type="ECO:0000313" key="2">
    <source>
        <dbReference type="EMBL" id="MFC3229569.1"/>
    </source>
</evidence>
<dbReference type="SUPFAM" id="SSF55729">
    <property type="entry name" value="Acyl-CoA N-acyltransferases (Nat)"/>
    <property type="match status" value="1"/>
</dbReference>
<proteinExistence type="predicted"/>
<dbReference type="Proteomes" id="UP001595528">
    <property type="component" value="Unassembled WGS sequence"/>
</dbReference>
<dbReference type="InterPro" id="IPR051531">
    <property type="entry name" value="N-acetyltransferase"/>
</dbReference>
<keyword evidence="2" id="KW-0012">Acyltransferase</keyword>
<feature type="domain" description="N-acetyltransferase" evidence="1">
    <location>
        <begin position="9"/>
        <end position="182"/>
    </location>
</feature>
<dbReference type="PROSITE" id="PS51186">
    <property type="entry name" value="GNAT"/>
    <property type="match status" value="1"/>
</dbReference>
<dbReference type="Pfam" id="PF13302">
    <property type="entry name" value="Acetyltransf_3"/>
    <property type="match status" value="1"/>
</dbReference>
<dbReference type="InterPro" id="IPR000182">
    <property type="entry name" value="GNAT_dom"/>
</dbReference>
<dbReference type="Gene3D" id="3.40.630.30">
    <property type="match status" value="1"/>
</dbReference>
<gene>
    <name evidence="2" type="ORF">ACFOGJ_20140</name>
</gene>
<protein>
    <submittedName>
        <fullName evidence="2">GNAT family N-acetyltransferase</fullName>
        <ecNumber evidence="2">2.3.-.-</ecNumber>
    </submittedName>
</protein>
<dbReference type="EC" id="2.3.-.-" evidence="2"/>
<dbReference type="InterPro" id="IPR016181">
    <property type="entry name" value="Acyl_CoA_acyltransferase"/>
</dbReference>